<gene>
    <name evidence="1" type="ORF">GTP08_06780</name>
</gene>
<dbReference type="RefSeq" id="WP_163656588.1">
    <property type="nucleotide sequence ID" value="NZ_WWDH01000011.1"/>
</dbReference>
<protein>
    <submittedName>
        <fullName evidence="1">Uncharacterized protein</fullName>
    </submittedName>
</protein>
<name>A0A6M0M826_9LACT</name>
<comment type="caution">
    <text evidence="1">The sequence shown here is derived from an EMBL/GenBank/DDBJ whole genome shotgun (WGS) entry which is preliminary data.</text>
</comment>
<dbReference type="Proteomes" id="UP000477402">
    <property type="component" value="Unassembled WGS sequence"/>
</dbReference>
<dbReference type="AlphaFoldDB" id="A0A6M0M826"/>
<reference evidence="1 2" key="1">
    <citation type="submission" date="2019-12" db="EMBL/GenBank/DDBJ databases">
        <title>Draft Genome Sequences of L. lactis strains MS22333, MS22334, MS22336, and MS22337, Isolated from Spontaneous Fermented Camel Milk in Ethiopia.</title>
        <authorList>
            <person name="Bragason E."/>
            <person name="Hansen E.B."/>
            <person name="Guya M.E."/>
            <person name="Berhe T."/>
        </authorList>
    </citation>
    <scope>NUCLEOTIDE SEQUENCE [LARGE SCALE GENOMIC DNA]</scope>
    <source>
        <strain evidence="1 2">MS22336</strain>
    </source>
</reference>
<sequence length="226" mass="24889">MAHFGVYLTNQNNKSIEIPVSPNEIMLSLARLSDTVEIINIGEVNRAKGKGLLEITISSSFPIDRDNTHYTTASTILGGASFYLDFINNWFESKKFGMLTVSTTGINIRMTVDKFEYGFKNGNMDEYVYTLVLKEWRALALRVKNLPIPPPPKPKPAPAGKIGIGSAVIVNGQLFRDSYGTGGGLTERNATRKVNFLALGRAKPYHVTDMSGGWRGWVSAESVRLA</sequence>
<proteinExistence type="predicted"/>
<organism evidence="1 2">
    <name type="scientific">Lactococcus lactis</name>
    <dbReference type="NCBI Taxonomy" id="1358"/>
    <lineage>
        <taxon>Bacteria</taxon>
        <taxon>Bacillati</taxon>
        <taxon>Bacillota</taxon>
        <taxon>Bacilli</taxon>
        <taxon>Lactobacillales</taxon>
        <taxon>Streptococcaceae</taxon>
        <taxon>Lactococcus</taxon>
    </lineage>
</organism>
<evidence type="ECO:0000313" key="2">
    <source>
        <dbReference type="Proteomes" id="UP000477402"/>
    </source>
</evidence>
<dbReference type="EMBL" id="WWDJ01000047">
    <property type="protein sequence ID" value="NEX55395.1"/>
    <property type="molecule type" value="Genomic_DNA"/>
</dbReference>
<evidence type="ECO:0000313" key="1">
    <source>
        <dbReference type="EMBL" id="NEX55395.1"/>
    </source>
</evidence>
<accession>A0A6M0M826</accession>